<feature type="compositionally biased region" description="Basic and acidic residues" evidence="1">
    <location>
        <begin position="31"/>
        <end position="42"/>
    </location>
</feature>
<reference evidence="2 3" key="1">
    <citation type="journal article" date="2023" name="Plants (Basel)">
        <title>Bridging the Gap: Combining Genomics and Transcriptomics Approaches to Understand Stylosanthes scabra, an Orphan Legume from the Brazilian Caatinga.</title>
        <authorList>
            <person name="Ferreira-Neto J.R.C."/>
            <person name="da Silva M.D."/>
            <person name="Binneck E."/>
            <person name="de Melo N.F."/>
            <person name="da Silva R.H."/>
            <person name="de Melo A.L.T.M."/>
            <person name="Pandolfi V."/>
            <person name="Bustamante F.O."/>
            <person name="Brasileiro-Vidal A.C."/>
            <person name="Benko-Iseppon A.M."/>
        </authorList>
    </citation>
    <scope>NUCLEOTIDE SEQUENCE [LARGE SCALE GENOMIC DNA]</scope>
    <source>
        <tissue evidence="2">Leaves</tissue>
    </source>
</reference>
<proteinExistence type="predicted"/>
<evidence type="ECO:0000313" key="3">
    <source>
        <dbReference type="Proteomes" id="UP001341840"/>
    </source>
</evidence>
<accession>A0ABU6RN80</accession>
<comment type="caution">
    <text evidence="2">The sequence shown here is derived from an EMBL/GenBank/DDBJ whole genome shotgun (WGS) entry which is preliminary data.</text>
</comment>
<organism evidence="2 3">
    <name type="scientific">Stylosanthes scabra</name>
    <dbReference type="NCBI Taxonomy" id="79078"/>
    <lineage>
        <taxon>Eukaryota</taxon>
        <taxon>Viridiplantae</taxon>
        <taxon>Streptophyta</taxon>
        <taxon>Embryophyta</taxon>
        <taxon>Tracheophyta</taxon>
        <taxon>Spermatophyta</taxon>
        <taxon>Magnoliopsida</taxon>
        <taxon>eudicotyledons</taxon>
        <taxon>Gunneridae</taxon>
        <taxon>Pentapetalae</taxon>
        <taxon>rosids</taxon>
        <taxon>fabids</taxon>
        <taxon>Fabales</taxon>
        <taxon>Fabaceae</taxon>
        <taxon>Papilionoideae</taxon>
        <taxon>50 kb inversion clade</taxon>
        <taxon>dalbergioids sensu lato</taxon>
        <taxon>Dalbergieae</taxon>
        <taxon>Pterocarpus clade</taxon>
        <taxon>Stylosanthes</taxon>
    </lineage>
</organism>
<feature type="region of interest" description="Disordered" evidence="1">
    <location>
        <begin position="31"/>
        <end position="50"/>
    </location>
</feature>
<sequence length="102" mass="11708">MQDQAHKAPTIMHKSRLGHVNVTFQEPMLAKEAHQGAREGQQHHQGTTFHPRLKLAKTWPRLSKLTQDTPWSRLDHVLTWPSPNVTHQVQGKDQQPHPSSTF</sequence>
<name>A0ABU6RN80_9FABA</name>
<dbReference type="Proteomes" id="UP001341840">
    <property type="component" value="Unassembled WGS sequence"/>
</dbReference>
<evidence type="ECO:0000313" key="2">
    <source>
        <dbReference type="EMBL" id="MED6125563.1"/>
    </source>
</evidence>
<keyword evidence="3" id="KW-1185">Reference proteome</keyword>
<feature type="region of interest" description="Disordered" evidence="1">
    <location>
        <begin position="83"/>
        <end position="102"/>
    </location>
</feature>
<dbReference type="EMBL" id="JASCZI010030977">
    <property type="protein sequence ID" value="MED6125563.1"/>
    <property type="molecule type" value="Genomic_DNA"/>
</dbReference>
<protein>
    <submittedName>
        <fullName evidence="2">Uncharacterized protein</fullName>
    </submittedName>
</protein>
<evidence type="ECO:0000256" key="1">
    <source>
        <dbReference type="SAM" id="MobiDB-lite"/>
    </source>
</evidence>
<gene>
    <name evidence="2" type="ORF">PIB30_069634</name>
</gene>